<keyword evidence="2" id="KW-0472">Membrane</keyword>
<feature type="region of interest" description="Disordered" evidence="1">
    <location>
        <begin position="160"/>
        <end position="231"/>
    </location>
</feature>
<feature type="compositionally biased region" description="Low complexity" evidence="1">
    <location>
        <begin position="189"/>
        <end position="231"/>
    </location>
</feature>
<sequence length="388" mass="40725">MSAGSSGGPVIVDDRDPAIVYSPDWFLGGGPDEFDGTTHGTNSNGASFQFQFNGTSVSVIGTLSPLGYRDSVPPVSTYRVDDANPTTFSPTTDADVHHQVTFFTSPSLQDGVHTLFMTCIVENTFLWFDYLLVQPVASSDPASAGPTPSPDSITKTVVRISSAQQSATSPESSRLSPSQMSTSLQTPGSGSSVYSRASSSQMPSTSSTTHISTSTQLSTLSSGGIPTPTSTPSFPTGAVVGGVVGGITVIALLVLFILLRWRRQRAIWANSGTYPQPFTGAEPPIDTVSNNNNRMVARSGVPLSSYSSPSLSSARYYPASETSKTHLVDSSSYPSGSAHREPLGADRLSMAYTSTEYDTLPPPSYVRSISGPADVLPMMEGVPIPNAV</sequence>
<evidence type="ECO:0000313" key="3">
    <source>
        <dbReference type="EMBL" id="KAL0952592.1"/>
    </source>
</evidence>
<dbReference type="Gene3D" id="2.60.120.260">
    <property type="entry name" value="Galactose-binding domain-like"/>
    <property type="match status" value="1"/>
</dbReference>
<keyword evidence="2" id="KW-0812">Transmembrane</keyword>
<evidence type="ECO:0000256" key="1">
    <source>
        <dbReference type="SAM" id="MobiDB-lite"/>
    </source>
</evidence>
<keyword evidence="2" id="KW-1133">Transmembrane helix</keyword>
<proteinExistence type="predicted"/>
<reference evidence="4" key="1">
    <citation type="submission" date="2024-06" db="EMBL/GenBank/DDBJ databases">
        <title>Multi-omics analyses provide insights into the biosynthesis of the anticancer antibiotic pleurotin in Hohenbuehelia grisea.</title>
        <authorList>
            <person name="Weaver J.A."/>
            <person name="Alberti F."/>
        </authorList>
    </citation>
    <scope>NUCLEOTIDE SEQUENCE [LARGE SCALE GENOMIC DNA]</scope>
    <source>
        <strain evidence="4">T-177</strain>
    </source>
</reference>
<feature type="transmembrane region" description="Helical" evidence="2">
    <location>
        <begin position="238"/>
        <end position="259"/>
    </location>
</feature>
<gene>
    <name evidence="3" type="ORF">HGRIS_006847</name>
</gene>
<comment type="caution">
    <text evidence="3">The sequence shown here is derived from an EMBL/GenBank/DDBJ whole genome shotgun (WGS) entry which is preliminary data.</text>
</comment>
<evidence type="ECO:0000313" key="4">
    <source>
        <dbReference type="Proteomes" id="UP001556367"/>
    </source>
</evidence>
<keyword evidence="4" id="KW-1185">Reference proteome</keyword>
<name>A0ABR3JAT0_9AGAR</name>
<evidence type="ECO:0000256" key="2">
    <source>
        <dbReference type="SAM" id="Phobius"/>
    </source>
</evidence>
<protein>
    <submittedName>
        <fullName evidence="3">Uncharacterized protein</fullName>
    </submittedName>
</protein>
<organism evidence="3 4">
    <name type="scientific">Hohenbuehelia grisea</name>
    <dbReference type="NCBI Taxonomy" id="104357"/>
    <lineage>
        <taxon>Eukaryota</taxon>
        <taxon>Fungi</taxon>
        <taxon>Dikarya</taxon>
        <taxon>Basidiomycota</taxon>
        <taxon>Agaricomycotina</taxon>
        <taxon>Agaricomycetes</taxon>
        <taxon>Agaricomycetidae</taxon>
        <taxon>Agaricales</taxon>
        <taxon>Pleurotineae</taxon>
        <taxon>Pleurotaceae</taxon>
        <taxon>Hohenbuehelia</taxon>
    </lineage>
</organism>
<accession>A0ABR3JAT0</accession>
<dbReference type="Proteomes" id="UP001556367">
    <property type="component" value="Unassembled WGS sequence"/>
</dbReference>
<feature type="compositionally biased region" description="Polar residues" evidence="1">
    <location>
        <begin position="160"/>
        <end position="188"/>
    </location>
</feature>
<dbReference type="EMBL" id="JASNQZ010000010">
    <property type="protein sequence ID" value="KAL0952592.1"/>
    <property type="molecule type" value="Genomic_DNA"/>
</dbReference>